<dbReference type="InterPro" id="IPR009000">
    <property type="entry name" value="Transl_B-barrel_sf"/>
</dbReference>
<evidence type="ECO:0000259" key="1">
    <source>
        <dbReference type="Pfam" id="PF03144"/>
    </source>
</evidence>
<dbReference type="Gene3D" id="2.40.30.10">
    <property type="entry name" value="Translation factors"/>
    <property type="match status" value="1"/>
</dbReference>
<dbReference type="InterPro" id="IPR050055">
    <property type="entry name" value="EF-Tu_GTPase"/>
</dbReference>
<proteinExistence type="predicted"/>
<protein>
    <submittedName>
        <fullName evidence="2">Elongation factor Tu, domain 2 protein</fullName>
    </submittedName>
</protein>
<dbReference type="Gene3D" id="3.40.50.300">
    <property type="entry name" value="P-loop containing nucleotide triphosphate hydrolases"/>
    <property type="match status" value="1"/>
</dbReference>
<dbReference type="InterPro" id="IPR027417">
    <property type="entry name" value="P-loop_NTPase"/>
</dbReference>
<dbReference type="KEGG" id="mtp:Mthe_1398"/>
<evidence type="ECO:0000313" key="2">
    <source>
        <dbReference type="EMBL" id="ABK15173.1"/>
    </source>
</evidence>
<dbReference type="PANTHER" id="PTHR43721">
    <property type="entry name" value="ELONGATION FACTOR TU-RELATED"/>
    <property type="match status" value="1"/>
</dbReference>
<organism evidence="2 3">
    <name type="scientific">Methanothrix thermoacetophila (strain DSM 6194 / JCM 14653 / NBRC 101360 / PT)</name>
    <name type="common">Methanosaeta thermophila</name>
    <dbReference type="NCBI Taxonomy" id="349307"/>
    <lineage>
        <taxon>Archaea</taxon>
        <taxon>Methanobacteriati</taxon>
        <taxon>Methanobacteriota</taxon>
        <taxon>Stenosarchaea group</taxon>
        <taxon>Methanomicrobia</taxon>
        <taxon>Methanotrichales</taxon>
        <taxon>Methanotrichaceae</taxon>
        <taxon>Methanothrix</taxon>
    </lineage>
</organism>
<evidence type="ECO:0000313" key="3">
    <source>
        <dbReference type="Proteomes" id="UP000000674"/>
    </source>
</evidence>
<dbReference type="STRING" id="349307.Mthe_1398"/>
<dbReference type="Proteomes" id="UP000000674">
    <property type="component" value="Chromosome"/>
</dbReference>
<dbReference type="RefSeq" id="WP_011696565.1">
    <property type="nucleotide sequence ID" value="NC_008553.1"/>
</dbReference>
<dbReference type="HOGENOM" id="CLU_077867_0_0_2"/>
<name>A0B8Z9_METTP</name>
<reference evidence="2 3" key="1">
    <citation type="submission" date="2006-10" db="EMBL/GenBank/DDBJ databases">
        <title>Complete sequence of Methanosaeta thermophila PT.</title>
        <authorList>
            <consortium name="US DOE Joint Genome Institute"/>
            <person name="Copeland A."/>
            <person name="Lucas S."/>
            <person name="Lapidus A."/>
            <person name="Barry K."/>
            <person name="Detter J.C."/>
            <person name="Glavina del Rio T."/>
            <person name="Hammon N."/>
            <person name="Israni S."/>
            <person name="Pitluck S."/>
            <person name="Chain P."/>
            <person name="Malfatti S."/>
            <person name="Shin M."/>
            <person name="Vergez L."/>
            <person name="Schmutz J."/>
            <person name="Larimer F."/>
            <person name="Land M."/>
            <person name="Hauser L."/>
            <person name="Kyrpides N."/>
            <person name="Kim E."/>
            <person name="Smith K.S."/>
            <person name="Ingram-Smith C."/>
            <person name="Richardson P."/>
        </authorList>
    </citation>
    <scope>NUCLEOTIDE SEQUENCE [LARGE SCALE GENOMIC DNA]</scope>
    <source>
        <strain evidence="3">DSM 6194 / JCM 14653 / NBRC 101360 / PT</strain>
    </source>
</reference>
<dbReference type="InterPro" id="IPR004161">
    <property type="entry name" value="EFTu-like_2"/>
</dbReference>
<dbReference type="AlphaFoldDB" id="A0B8Z9"/>
<dbReference type="EMBL" id="CP000477">
    <property type="protein sequence ID" value="ABK15173.1"/>
    <property type="molecule type" value="Genomic_DNA"/>
</dbReference>
<dbReference type="PANTHER" id="PTHR43721:SF11">
    <property type="entry name" value="SELENOCYSTEINE-SPECIFIC ELONGATION FACTOR"/>
    <property type="match status" value="1"/>
</dbReference>
<dbReference type="GO" id="GO:0001514">
    <property type="term" value="P:selenocysteine incorporation"/>
    <property type="evidence" value="ECO:0007669"/>
    <property type="project" value="TreeGrafter"/>
</dbReference>
<sequence length="316" mass="34877">MPNLNVAVLGKAEFSKDLGKRGTASDITFYNLKRGGTTVTFVEPTRYPERLAPLFYVLSMARSAILIVEKIDQLFGEAVLALDCMGIRDGYIVLKNYITEEEIAPLVRSTAVERYTVIDDNPIEIRESLLEDADAVVHEEDVSGTLPVDHFFNVRGVGTVVLGNVAEGTIRKHDLLRVLPGDKNAQIRSIQKHDEDFESASAGERAGLALKGIEVSELDRGTVLTTNDAVKTSTSLRSRAEIVRYWQSPLREGMVLHLGHWMQYLPARIESSSGDPRSPDLNLSLDRPLVHLPGDRALMTYPEGGKLRIVGTISLP</sequence>
<dbReference type="OrthoDB" id="30874at2157"/>
<accession>A0B8Z9</accession>
<dbReference type="SUPFAM" id="SSF50447">
    <property type="entry name" value="Translation proteins"/>
    <property type="match status" value="1"/>
</dbReference>
<keyword evidence="2" id="KW-0648">Protein biosynthesis</keyword>
<dbReference type="GO" id="GO:0005525">
    <property type="term" value="F:GTP binding"/>
    <property type="evidence" value="ECO:0007669"/>
    <property type="project" value="InterPro"/>
</dbReference>
<keyword evidence="2" id="KW-0251">Elongation factor</keyword>
<gene>
    <name evidence="2" type="ordered locus">Mthe_1398</name>
</gene>
<dbReference type="Pfam" id="PF03144">
    <property type="entry name" value="GTP_EFTU_D2"/>
    <property type="match status" value="1"/>
</dbReference>
<keyword evidence="3" id="KW-1185">Reference proteome</keyword>
<feature type="domain" description="Translation elongation factor EFTu-like" evidence="1">
    <location>
        <begin position="158"/>
        <end position="225"/>
    </location>
</feature>
<dbReference type="GeneID" id="4463021"/>
<dbReference type="GO" id="GO:0003746">
    <property type="term" value="F:translation elongation factor activity"/>
    <property type="evidence" value="ECO:0007669"/>
    <property type="project" value="UniProtKB-KW"/>
</dbReference>
<dbReference type="CDD" id="cd03696">
    <property type="entry name" value="SelB_II"/>
    <property type="match status" value="1"/>
</dbReference>